<feature type="region of interest" description="Disordered" evidence="1">
    <location>
        <begin position="169"/>
        <end position="203"/>
    </location>
</feature>
<name>A0A1I8HR86_9PLAT</name>
<dbReference type="PANTHER" id="PTHR16001">
    <property type="entry name" value="ECTO-NOX DISULFIDE-THIOL EXCHANGER"/>
    <property type="match status" value="1"/>
</dbReference>
<proteinExistence type="predicted"/>
<dbReference type="PANTHER" id="PTHR16001:SF4">
    <property type="entry name" value="ECTO-NOX DISULFIDE-THIOL EXCHANGER 1-LIKE PROTEIN"/>
    <property type="match status" value="1"/>
</dbReference>
<dbReference type="GO" id="GO:0016491">
    <property type="term" value="F:oxidoreductase activity"/>
    <property type="evidence" value="ECO:0007669"/>
    <property type="project" value="InterPro"/>
</dbReference>
<dbReference type="InterPro" id="IPR038876">
    <property type="entry name" value="ENOX"/>
</dbReference>
<sequence length="203" mass="22474">GEAVAYISELFRRNTWDSVAEACACLSVWLDQGDLHRDRAVLFHTMLQTAYGHVRRLLQDKARLAAELQDAVQLHRIRLDIVLKLMNQIRLLLEQASKQRHLDLFSKPQRKNLLTWLAEIKGTYEREQSQYLSQRQEDEMDLDSDTERDADFRGSAAAAAAAAATTTVAASATQSVPASSTVARSPAVTDTAAQTESTGSTDA</sequence>
<accession>A0A1I8HR86</accession>
<evidence type="ECO:0000256" key="1">
    <source>
        <dbReference type="SAM" id="MobiDB-lite"/>
    </source>
</evidence>
<reference evidence="3" key="1">
    <citation type="submission" date="2016-11" db="UniProtKB">
        <authorList>
            <consortium name="WormBaseParasite"/>
        </authorList>
    </citation>
    <scope>IDENTIFICATION</scope>
</reference>
<evidence type="ECO:0000313" key="3">
    <source>
        <dbReference type="WBParaSite" id="maker-uti_cns_0007384-snap-gene-0.4-mRNA-1"/>
    </source>
</evidence>
<dbReference type="Proteomes" id="UP000095280">
    <property type="component" value="Unplaced"/>
</dbReference>
<protein>
    <submittedName>
        <fullName evidence="3">Utp12 domain-containing protein</fullName>
    </submittedName>
</protein>
<keyword evidence="2" id="KW-1185">Reference proteome</keyword>
<dbReference type="GO" id="GO:0007624">
    <property type="term" value="P:ultradian rhythm"/>
    <property type="evidence" value="ECO:0007669"/>
    <property type="project" value="InterPro"/>
</dbReference>
<dbReference type="WBParaSite" id="maker-uti_cns_0007384-snap-gene-0.4-mRNA-1">
    <property type="protein sequence ID" value="maker-uti_cns_0007384-snap-gene-0.4-mRNA-1"/>
    <property type="gene ID" value="maker-uti_cns_0007384-snap-gene-0.4"/>
</dbReference>
<dbReference type="AlphaFoldDB" id="A0A1I8HR86"/>
<dbReference type="GO" id="GO:0009897">
    <property type="term" value="C:external side of plasma membrane"/>
    <property type="evidence" value="ECO:0007669"/>
    <property type="project" value="InterPro"/>
</dbReference>
<feature type="region of interest" description="Disordered" evidence="1">
    <location>
        <begin position="129"/>
        <end position="154"/>
    </location>
</feature>
<feature type="compositionally biased region" description="Low complexity" evidence="1">
    <location>
        <begin position="169"/>
        <end position="183"/>
    </location>
</feature>
<evidence type="ECO:0000313" key="2">
    <source>
        <dbReference type="Proteomes" id="UP000095280"/>
    </source>
</evidence>
<organism evidence="2 3">
    <name type="scientific">Macrostomum lignano</name>
    <dbReference type="NCBI Taxonomy" id="282301"/>
    <lineage>
        <taxon>Eukaryota</taxon>
        <taxon>Metazoa</taxon>
        <taxon>Spiralia</taxon>
        <taxon>Lophotrochozoa</taxon>
        <taxon>Platyhelminthes</taxon>
        <taxon>Rhabditophora</taxon>
        <taxon>Macrostomorpha</taxon>
        <taxon>Macrostomida</taxon>
        <taxon>Macrostomidae</taxon>
        <taxon>Macrostomum</taxon>
    </lineage>
</organism>
<feature type="compositionally biased region" description="Polar residues" evidence="1">
    <location>
        <begin position="191"/>
        <end position="203"/>
    </location>
</feature>